<feature type="domain" description="Glycosyl transferase family 1" evidence="1">
    <location>
        <begin position="638"/>
        <end position="726"/>
    </location>
</feature>
<dbReference type="Gene3D" id="3.40.50.2000">
    <property type="entry name" value="Glycogen Phosphorylase B"/>
    <property type="match status" value="2"/>
</dbReference>
<keyword evidence="3" id="KW-1185">Reference proteome</keyword>
<evidence type="ECO:0000313" key="2">
    <source>
        <dbReference type="EMBL" id="QJR36436.1"/>
    </source>
</evidence>
<dbReference type="InterPro" id="IPR001296">
    <property type="entry name" value="Glyco_trans_1"/>
</dbReference>
<dbReference type="EMBL" id="CP053085">
    <property type="protein sequence ID" value="QJR36436.1"/>
    <property type="molecule type" value="Genomic_DNA"/>
</dbReference>
<dbReference type="PANTHER" id="PTHR46656">
    <property type="entry name" value="PUTATIVE-RELATED"/>
    <property type="match status" value="1"/>
</dbReference>
<dbReference type="SUPFAM" id="SSF53756">
    <property type="entry name" value="UDP-Glycosyltransferase/glycogen phosphorylase"/>
    <property type="match status" value="2"/>
</dbReference>
<dbReference type="PANTHER" id="PTHR46656:SF3">
    <property type="entry name" value="PUTATIVE-RELATED"/>
    <property type="match status" value="1"/>
</dbReference>
<accession>A0A6M4ISK0</accession>
<keyword evidence="2" id="KW-0808">Transferase</keyword>
<dbReference type="GO" id="GO:0016757">
    <property type="term" value="F:glycosyltransferase activity"/>
    <property type="evidence" value="ECO:0007669"/>
    <property type="project" value="InterPro"/>
</dbReference>
<dbReference type="Proteomes" id="UP000500938">
    <property type="component" value="Chromosome"/>
</dbReference>
<sequence length="919" mass="98926">MRPVVWVGPVFEPTGYADEVRGMVAALEADRVPVSLRSSTSDARGFRETLSADHLAALTRCVERPVPGPFIQVQHATIDSFAPSHEESVYSVGRSMFETDGLPGHWVAGANALDELWVTGDFNAQTFRDAGVRVPMHVIPGGIDSQLFHPDGAPYAVPGVRGTVFLSVFEWRLRKGWDVLLRAWAEAFSPDDDVTLVIRAYPIGNVDGRRNADILNERIDHFLAEACGRRRSDVARIVLIGERVPARDLPALYRMADGFVLPTRGEGWGRPFMESMACGVPVIATNWSAHLAFLNADNGYLIDVDGLVPADATEVSVYAGQRWADPSASHLSALFRRVHADRAEARALGARARQDMVTEWPWSRVGAAIGARLKDIGRTVDAMSAPAGRATATEASTAGVIVEGGSGNTRRRHSNASEWLFALQQRGNVPYAWRTDEQGVRPSWSSPAIEAWRHLRRTLPAVAVHVTILDETALVTRPCTPSQGTWVIDTGSVVTDRVPPCLVTSLRDRADIVVVPHDMARAAVLAIGVDPARIVVLPAAVDASQFTPTGAKYGRPATAATRFLVIGGDRPHRALARVVSTYDRAFTASDDVLLHLVLPSRREGDLSAWSARLMSDVSAGRRHPNLPALWVDSSPIAYDEMPSLYRSSDVLLHVGTATGRGRTLREAMACGVPVIATDDDLSRQIVGTDAGWRVPPFADTSAAAGAWHSTLINAMQMATDVSERGKRARAAHARSQTFITVGASRRAMAEALTHWGTLTPRALRADTPSATTSRFALQSPRSLVILAHADWHNGTSPAIARAFAGACSTDDDVTLAICLDPAQGVSAEDATDRLRAAMQLAGGSDAQWPDMLLIEDPLDSDTLHRLRASADIVVAVRDPAAAAAARAAGCAVIDSLLPSAWHAAIAHQYPRELSSRLSA</sequence>
<name>A0A6M4ISK0_9BACT</name>
<proteinExistence type="predicted"/>
<evidence type="ECO:0000313" key="3">
    <source>
        <dbReference type="Proteomes" id="UP000500938"/>
    </source>
</evidence>
<gene>
    <name evidence="2" type="ORF">HKW67_13450</name>
</gene>
<dbReference type="KEGG" id="ggr:HKW67_13450"/>
<dbReference type="Pfam" id="PF00534">
    <property type="entry name" value="Glycos_transf_1"/>
    <property type="match status" value="1"/>
</dbReference>
<evidence type="ECO:0000259" key="1">
    <source>
        <dbReference type="Pfam" id="PF00534"/>
    </source>
</evidence>
<dbReference type="RefSeq" id="WP_171225868.1">
    <property type="nucleotide sequence ID" value="NZ_CP053085.1"/>
</dbReference>
<reference evidence="2 3" key="1">
    <citation type="submission" date="2020-05" db="EMBL/GenBank/DDBJ databases">
        <title>Complete genome sequence of Gemmatimonas greenlandica TET16.</title>
        <authorList>
            <person name="Zeng Y."/>
        </authorList>
    </citation>
    <scope>NUCLEOTIDE SEQUENCE [LARGE SCALE GENOMIC DNA]</scope>
    <source>
        <strain evidence="2 3">TET16</strain>
    </source>
</reference>
<dbReference type="AlphaFoldDB" id="A0A6M4ISK0"/>
<organism evidence="2 3">
    <name type="scientific">Gemmatimonas groenlandica</name>
    <dbReference type="NCBI Taxonomy" id="2732249"/>
    <lineage>
        <taxon>Bacteria</taxon>
        <taxon>Pseudomonadati</taxon>
        <taxon>Gemmatimonadota</taxon>
        <taxon>Gemmatimonadia</taxon>
        <taxon>Gemmatimonadales</taxon>
        <taxon>Gemmatimonadaceae</taxon>
        <taxon>Gemmatimonas</taxon>
    </lineage>
</organism>
<protein>
    <submittedName>
        <fullName evidence="2">Glycosyltransferase</fullName>
    </submittedName>
</protein>
<dbReference type="Pfam" id="PF13692">
    <property type="entry name" value="Glyco_trans_1_4"/>
    <property type="match status" value="1"/>
</dbReference>